<organism evidence="1 2">
    <name type="scientific">Solanum verrucosum</name>
    <dbReference type="NCBI Taxonomy" id="315347"/>
    <lineage>
        <taxon>Eukaryota</taxon>
        <taxon>Viridiplantae</taxon>
        <taxon>Streptophyta</taxon>
        <taxon>Embryophyta</taxon>
        <taxon>Tracheophyta</taxon>
        <taxon>Spermatophyta</taxon>
        <taxon>Magnoliopsida</taxon>
        <taxon>eudicotyledons</taxon>
        <taxon>Gunneridae</taxon>
        <taxon>Pentapetalae</taxon>
        <taxon>asterids</taxon>
        <taxon>lamiids</taxon>
        <taxon>Solanales</taxon>
        <taxon>Solanaceae</taxon>
        <taxon>Solanoideae</taxon>
        <taxon>Solaneae</taxon>
        <taxon>Solanum</taxon>
    </lineage>
</organism>
<dbReference type="AlphaFoldDB" id="A0AAF0TK11"/>
<name>A0AAF0TK11_SOLVR</name>
<evidence type="ECO:0008006" key="3">
    <source>
        <dbReference type="Google" id="ProtNLM"/>
    </source>
</evidence>
<gene>
    <name evidence="1" type="ORF">MTR67_015561</name>
</gene>
<reference evidence="1" key="1">
    <citation type="submission" date="2023-08" db="EMBL/GenBank/DDBJ databases">
        <title>A de novo genome assembly of Solanum verrucosum Schlechtendal, a Mexican diploid species geographically isolated from the other diploid A-genome species in potato relatives.</title>
        <authorList>
            <person name="Hosaka K."/>
        </authorList>
    </citation>
    <scope>NUCLEOTIDE SEQUENCE</scope>
    <source>
        <tissue evidence="1">Young leaves</tissue>
    </source>
</reference>
<evidence type="ECO:0000313" key="1">
    <source>
        <dbReference type="EMBL" id="WMV22176.1"/>
    </source>
</evidence>
<proteinExistence type="predicted"/>
<keyword evidence="2" id="KW-1185">Reference proteome</keyword>
<dbReference type="Proteomes" id="UP001234989">
    <property type="component" value="Chromosome 3"/>
</dbReference>
<sequence length="127" mass="14236">MPNMRGRRARSPEEPPTDGELLDALTMLAQVVANQVQQGAQAPRTTTPGERVRDFMRMNPPVFHGSKVDEDPQEFIDEVCKILTIMDVGACEKAELAAYQLKGVAQIWFVKFALTKCTQHSNFMLND</sequence>
<evidence type="ECO:0000313" key="2">
    <source>
        <dbReference type="Proteomes" id="UP001234989"/>
    </source>
</evidence>
<accession>A0AAF0TK11</accession>
<protein>
    <recommendedName>
        <fullName evidence="3">Gag-pol polyprotein</fullName>
    </recommendedName>
</protein>
<dbReference type="EMBL" id="CP133614">
    <property type="protein sequence ID" value="WMV22176.1"/>
    <property type="molecule type" value="Genomic_DNA"/>
</dbReference>